<evidence type="ECO:0000256" key="4">
    <source>
        <dbReference type="ARBA" id="ARBA00022691"/>
    </source>
</evidence>
<accession>A0A0U3HHG1</accession>
<evidence type="ECO:0000256" key="1">
    <source>
        <dbReference type="ARBA" id="ARBA00008569"/>
    </source>
</evidence>
<comment type="catalytic activity">
    <reaction evidence="7">
        <text>4-demethyl-7-[(3S)-3-amino-3-carboxypropyl]wyosine(37) in tRNA(Phe) + S-adenosyl-L-methionine = 7-[(3S)-3-amino-3-carboxypropyl]wyosine(37) in tRNA(Phe) + S-adenosyl-L-homocysteine + H(+)</text>
        <dbReference type="Rhea" id="RHEA:36635"/>
        <dbReference type="Rhea" id="RHEA-COMP:10378"/>
        <dbReference type="Rhea" id="RHEA-COMP:10379"/>
        <dbReference type="ChEBI" id="CHEBI:15378"/>
        <dbReference type="ChEBI" id="CHEBI:57856"/>
        <dbReference type="ChEBI" id="CHEBI:59789"/>
        <dbReference type="ChEBI" id="CHEBI:73543"/>
        <dbReference type="ChEBI" id="CHEBI:73550"/>
        <dbReference type="EC" id="2.1.1.282"/>
    </reaction>
</comment>
<dbReference type="EC" id="2.1.1.282" evidence="7"/>
<dbReference type="PANTHER" id="PTHR48418">
    <property type="entry name" value="TRNA WYBUTOSINE-SYNTHESIZING PROTEIN 3"/>
    <property type="match status" value="1"/>
</dbReference>
<dbReference type="Proteomes" id="UP000065473">
    <property type="component" value="Chromosome"/>
</dbReference>
<dbReference type="STRING" id="1435377.SUSAZ_07590"/>
<comment type="similarity">
    <text evidence="1 7">Belongs to the TYW3 family.</text>
</comment>
<dbReference type="InterPro" id="IPR036602">
    <property type="entry name" value="tRNA_yW-synthesising-like_sf"/>
</dbReference>
<proteinExistence type="inferred from homology"/>
<dbReference type="PANTHER" id="PTHR48418:SF1">
    <property type="entry name" value="TRNA WYBUTOSINE-SYNTHESIZING PROTEIN 3"/>
    <property type="match status" value="1"/>
</dbReference>
<evidence type="ECO:0000313" key="11">
    <source>
        <dbReference type="Proteomes" id="UP000060043"/>
    </source>
</evidence>
<dbReference type="Gene3D" id="3.30.1960.10">
    <property type="entry name" value="tRNA wybutosine-synthesizing-like"/>
    <property type="match status" value="1"/>
</dbReference>
<evidence type="ECO:0000313" key="12">
    <source>
        <dbReference type="Proteomes" id="UP000065473"/>
    </source>
</evidence>
<evidence type="ECO:0000256" key="5">
    <source>
        <dbReference type="ARBA" id="ARBA00022694"/>
    </source>
</evidence>
<dbReference type="EMBL" id="CP013695">
    <property type="protein sequence ID" value="ALU30968.1"/>
    <property type="molecule type" value="Genomic_DNA"/>
</dbReference>
<dbReference type="HAMAP" id="MF_00266">
    <property type="entry name" value="TYW3_archaea"/>
    <property type="match status" value="1"/>
</dbReference>
<dbReference type="GO" id="GO:0030488">
    <property type="term" value="P:tRNA methylation"/>
    <property type="evidence" value="ECO:0007669"/>
    <property type="project" value="InterPro"/>
</dbReference>
<evidence type="ECO:0000256" key="3">
    <source>
        <dbReference type="ARBA" id="ARBA00022679"/>
    </source>
</evidence>
<dbReference type="InterPro" id="IPR003827">
    <property type="entry name" value="tRNA_yW-synthesising"/>
</dbReference>
<dbReference type="OrthoDB" id="19299at2157"/>
<keyword evidence="4 7" id="KW-0949">S-adenosyl-L-methionine</keyword>
<keyword evidence="5 7" id="KW-0819">tRNA processing</keyword>
<sequence>MTSWEEYKAKAWERINRDKEIGYLDPDIYDILKAFFSRQKSYTQSSCSGRISIIDAKLPWERRDSTVVFKDHLKFSVEDLYDVLDKGIVRRLWLIVQGPIIHVYTKDMEEALNVLKLARDVGFKHSGILSFNDKGILVELRTGVKMVHLLKPNLPEEEAKHLVEVSLEILNKGKEKLNNLRNIVELSVANDSMKLGEDSKLDTKFHYRIS</sequence>
<dbReference type="NCBIfam" id="NF003263">
    <property type="entry name" value="PRK04235.1-1"/>
    <property type="match status" value="1"/>
</dbReference>
<evidence type="ECO:0000259" key="8">
    <source>
        <dbReference type="Pfam" id="PF02676"/>
    </source>
</evidence>
<dbReference type="GeneID" id="14552096"/>
<protein>
    <recommendedName>
        <fullName evidence="6 7">tRNA(Phe) 7-((3-amino-3-carboxypropyl)-4-demethylwyosine(37)-N(4))-methyltransferase</fullName>
        <ecNumber evidence="7">2.1.1.282</ecNumber>
    </recommendedName>
    <alternativeName>
        <fullName evidence="7">tRNA wyosine derivatives biosynthesis protein Taw3</fullName>
    </alternativeName>
</protein>
<reference evidence="11 12" key="1">
    <citation type="submission" date="2015-12" db="EMBL/GenBank/DDBJ databases">
        <title>A stable core within a dynamic pangenome in Sulfolobus acidocaldarius.</title>
        <authorList>
            <person name="Anderson R."/>
            <person name="Kouris A."/>
            <person name="Seward C."/>
            <person name="Campbell K."/>
            <person name="Whitaker R."/>
        </authorList>
    </citation>
    <scope>NUCLEOTIDE SEQUENCE [LARGE SCALE GENOMIC DNA]</scope>
    <source>
        <strain evidence="9 12">GG12-C01-09</strain>
        <strain evidence="10 11">NG05B_CO5_07</strain>
    </source>
</reference>
<gene>
    <name evidence="7" type="primary">taw3</name>
    <name evidence="9" type="ORF">ATY89_10090</name>
    <name evidence="10" type="ORF">ATZ20_01645</name>
</gene>
<dbReference type="GO" id="GO:0031591">
    <property type="term" value="P:wybutosine biosynthetic process"/>
    <property type="evidence" value="ECO:0007669"/>
    <property type="project" value="InterPro"/>
</dbReference>
<dbReference type="GO" id="GO:0008175">
    <property type="term" value="F:tRNA methyltransferase activity"/>
    <property type="evidence" value="ECO:0007669"/>
    <property type="project" value="InterPro"/>
</dbReference>
<dbReference type="InterPro" id="IPR022908">
    <property type="entry name" value="Taw3"/>
</dbReference>
<evidence type="ECO:0000256" key="6">
    <source>
        <dbReference type="ARBA" id="ARBA00030554"/>
    </source>
</evidence>
<dbReference type="AlphaFoldDB" id="A0A0U3HHG1"/>
<dbReference type="SUPFAM" id="SSF111278">
    <property type="entry name" value="SSo0622-like"/>
    <property type="match status" value="1"/>
</dbReference>
<dbReference type="OMA" id="GFKYTTF"/>
<dbReference type="EMBL" id="CP013694">
    <property type="protein sequence ID" value="ALU30252.1"/>
    <property type="molecule type" value="Genomic_DNA"/>
</dbReference>
<evidence type="ECO:0000256" key="2">
    <source>
        <dbReference type="ARBA" id="ARBA00022603"/>
    </source>
</evidence>
<dbReference type="Proteomes" id="UP000060043">
    <property type="component" value="Chromosome"/>
</dbReference>
<feature type="domain" description="tRNA wybutosine-synthesizing protein" evidence="8">
    <location>
        <begin position="8"/>
        <end position="182"/>
    </location>
</feature>
<dbReference type="PaxDb" id="1435377-SUSAZ_07590"/>
<dbReference type="RefSeq" id="WP_011278418.1">
    <property type="nucleotide sequence ID" value="NZ_BHWZ01000004.1"/>
</dbReference>
<organism evidence="9 12">
    <name type="scientific">Sulfolobus acidocaldarius</name>
    <dbReference type="NCBI Taxonomy" id="2285"/>
    <lineage>
        <taxon>Archaea</taxon>
        <taxon>Thermoproteota</taxon>
        <taxon>Thermoprotei</taxon>
        <taxon>Sulfolobales</taxon>
        <taxon>Sulfolobaceae</taxon>
        <taxon>Sulfolobus</taxon>
    </lineage>
</organism>
<evidence type="ECO:0000313" key="10">
    <source>
        <dbReference type="EMBL" id="ALU30968.1"/>
    </source>
</evidence>
<keyword evidence="3 7" id="KW-0808">Transferase</keyword>
<name>A0A0U3HHG1_9CREN</name>
<evidence type="ECO:0000256" key="7">
    <source>
        <dbReference type="HAMAP-Rule" id="MF_00266"/>
    </source>
</evidence>
<keyword evidence="2 7" id="KW-0489">Methyltransferase</keyword>
<comment type="function">
    <text evidence="7">S-adenosyl-L-methionine-dependent methyltransferase that acts as a component of the wyosine derivatives biosynthesis pathway. Probably methylates N-4 position of wybutosine-86 to produce wybutosine-72.</text>
</comment>
<evidence type="ECO:0000313" key="9">
    <source>
        <dbReference type="EMBL" id="ALU30252.1"/>
    </source>
</evidence>
<dbReference type="Pfam" id="PF02676">
    <property type="entry name" value="TYW3"/>
    <property type="match status" value="1"/>
</dbReference>